<dbReference type="Gene3D" id="3.40.50.2000">
    <property type="entry name" value="Glycogen Phosphorylase B"/>
    <property type="match status" value="1"/>
</dbReference>
<dbReference type="Pfam" id="PF00535">
    <property type="entry name" value="Glycos_transf_2"/>
    <property type="match status" value="1"/>
</dbReference>
<dbReference type="EMBL" id="MZGS01000020">
    <property type="protein sequence ID" value="PWB87406.1"/>
    <property type="molecule type" value="Genomic_DNA"/>
</dbReference>
<dbReference type="SUPFAM" id="SSF53448">
    <property type="entry name" value="Nucleotide-diphospho-sugar transferases"/>
    <property type="match status" value="1"/>
</dbReference>
<dbReference type="EC" id="2.4.-.-" evidence="7"/>
<dbReference type="InterPro" id="IPR029044">
    <property type="entry name" value="Nucleotide-diphossugar_trans"/>
</dbReference>
<evidence type="ECO:0000256" key="4">
    <source>
        <dbReference type="ARBA" id="ARBA00022679"/>
    </source>
</evidence>
<dbReference type="Proteomes" id="UP000251717">
    <property type="component" value="Unassembled WGS sequence"/>
</dbReference>
<evidence type="ECO:0000313" key="7">
    <source>
        <dbReference type="EMBL" id="PWB87406.1"/>
    </source>
</evidence>
<dbReference type="AlphaFoldDB" id="A0A315XM42"/>
<dbReference type="PANTHER" id="PTHR43646">
    <property type="entry name" value="GLYCOSYLTRANSFERASE"/>
    <property type="match status" value="1"/>
</dbReference>
<evidence type="ECO:0000259" key="6">
    <source>
        <dbReference type="Pfam" id="PF00535"/>
    </source>
</evidence>
<evidence type="ECO:0000313" key="8">
    <source>
        <dbReference type="Proteomes" id="UP000251717"/>
    </source>
</evidence>
<proteinExistence type="predicted"/>
<organism evidence="7 8">
    <name type="scientific">Methanobrevibacter thaueri</name>
    <dbReference type="NCBI Taxonomy" id="190975"/>
    <lineage>
        <taxon>Archaea</taxon>
        <taxon>Methanobacteriati</taxon>
        <taxon>Methanobacteriota</taxon>
        <taxon>Methanomada group</taxon>
        <taxon>Methanobacteria</taxon>
        <taxon>Methanobacteriales</taxon>
        <taxon>Methanobacteriaceae</taxon>
        <taxon>Methanobrevibacter</taxon>
    </lineage>
</organism>
<protein>
    <submittedName>
        <fullName evidence="7">Putative glycosyltransferase EpsH</fullName>
        <ecNumber evidence="7">2.4.-.-</ecNumber>
    </submittedName>
</protein>
<keyword evidence="8" id="KW-1185">Reference proteome</keyword>
<dbReference type="GO" id="GO:0016757">
    <property type="term" value="F:glycosyltransferase activity"/>
    <property type="evidence" value="ECO:0007669"/>
    <property type="project" value="UniProtKB-KW"/>
</dbReference>
<keyword evidence="3 7" id="KW-0328">Glycosyltransferase</keyword>
<gene>
    <name evidence="7" type="primary">epsH_4</name>
    <name evidence="7" type="ORF">MBBTH_09710</name>
</gene>
<accession>A0A315XM42</accession>
<comment type="subcellular location">
    <subcellularLocation>
        <location evidence="1">Cell membrane</location>
    </subcellularLocation>
</comment>
<keyword evidence="4 7" id="KW-0808">Transferase</keyword>
<feature type="domain" description="Glycosyltransferase 2-like" evidence="6">
    <location>
        <begin position="54"/>
        <end position="160"/>
    </location>
</feature>
<dbReference type="GO" id="GO:0005886">
    <property type="term" value="C:plasma membrane"/>
    <property type="evidence" value="ECO:0007669"/>
    <property type="project" value="UniProtKB-SubCell"/>
</dbReference>
<reference evidence="7 8" key="1">
    <citation type="submission" date="2017-03" db="EMBL/GenBank/DDBJ databases">
        <title>Genome sequence of Methanobrevibacter thaueri.</title>
        <authorList>
            <person name="Poehlein A."/>
            <person name="Seedorf H."/>
            <person name="Daniel R."/>
        </authorList>
    </citation>
    <scope>NUCLEOTIDE SEQUENCE [LARGE SCALE GENOMIC DNA]</scope>
    <source>
        <strain evidence="7 8">DSM 11995</strain>
    </source>
</reference>
<keyword evidence="5" id="KW-0472">Membrane</keyword>
<sequence>MGIFKKLDLKVNFKLSWKGIFFKKINEIYPKSKKRTILQKLIYTKNKFLTMIISIIIPTYNEEDYLPNLLDSIKRQNFDGYEVIVADANSTDRTREIAESYGCIVVDGGLPAVGRNNGARVAKGEYLLFLDSDLELTDDYLRNVLYEFRMEHLGIAITKMKPMSDKIEDKIFHDFANYFMIGVEKIKPHGAGCYGIITKKSLHDECGGFDESLTFGEDTDYIERLAEKERFRVLRNARIGVSTRRLEEEGIVTLIRQYGKSTVNDFLGKRTDAADLNYNFGHGHEKLTTERMEGIAKRTEQLNQVKKNYDKSVDIVKTAQDNLKKSHNRDRKVVFYCVCGEGMGHSIRTGVIVDRLKEKYDIYIFTHGNAYNYLSSKFDNVFKIGGFNTVYINNKVDNVKTLVSALKRNPQNMRSSYDELYKKAKELSPDVIVTDFEIYSTYVSKLLNIPLISLDNMHIITQADISYPQNQRLEMLKAKAVIKTYVVKPKIHIITSFFYPKVRGNHHAVIYPPIIREDILKLEPTEEDHIIVYQTSKESVKLVKRLKALKDEKFIVYGFNKEEVDGNLTYKLFNEDVFYDDLASAKAVVCNGGFTFISEAITLKKPIYSVPAKGNFEQVLNGYYVQRLGYGEYHEVMSVNRLAKFLKKLPKYQEKLSQVKKYNNDGIIKELIYRIEKYSK</sequence>
<dbReference type="SUPFAM" id="SSF53756">
    <property type="entry name" value="UDP-Glycosyltransferase/glycogen phosphorylase"/>
    <property type="match status" value="1"/>
</dbReference>
<dbReference type="PANTHER" id="PTHR43646:SF2">
    <property type="entry name" value="GLYCOSYLTRANSFERASE 2-LIKE DOMAIN-CONTAINING PROTEIN"/>
    <property type="match status" value="1"/>
</dbReference>
<dbReference type="InterPro" id="IPR005262">
    <property type="entry name" value="MJ1255-like"/>
</dbReference>
<evidence type="ECO:0000256" key="5">
    <source>
        <dbReference type="ARBA" id="ARBA00023136"/>
    </source>
</evidence>
<comment type="caution">
    <text evidence="7">The sequence shown here is derived from an EMBL/GenBank/DDBJ whole genome shotgun (WGS) entry which is preliminary data.</text>
</comment>
<evidence type="ECO:0000256" key="2">
    <source>
        <dbReference type="ARBA" id="ARBA00022475"/>
    </source>
</evidence>
<evidence type="ECO:0000256" key="3">
    <source>
        <dbReference type="ARBA" id="ARBA00022676"/>
    </source>
</evidence>
<dbReference type="Pfam" id="PF13528">
    <property type="entry name" value="Glyco_trans_1_3"/>
    <property type="match status" value="1"/>
</dbReference>
<keyword evidence="2" id="KW-1003">Cell membrane</keyword>
<evidence type="ECO:0000256" key="1">
    <source>
        <dbReference type="ARBA" id="ARBA00004236"/>
    </source>
</evidence>
<dbReference type="Gene3D" id="3.90.550.10">
    <property type="entry name" value="Spore Coat Polysaccharide Biosynthesis Protein SpsA, Chain A"/>
    <property type="match status" value="1"/>
</dbReference>
<name>A0A315XM42_9EURY</name>
<dbReference type="NCBIfam" id="TIGR00661">
    <property type="entry name" value="MJ1255"/>
    <property type="match status" value="1"/>
</dbReference>
<dbReference type="InterPro" id="IPR001173">
    <property type="entry name" value="Glyco_trans_2-like"/>
</dbReference>